<feature type="non-terminal residue" evidence="2">
    <location>
        <position position="1"/>
    </location>
</feature>
<dbReference type="SUPFAM" id="SSF54427">
    <property type="entry name" value="NTF2-like"/>
    <property type="match status" value="1"/>
</dbReference>
<dbReference type="Proteomes" id="UP000697710">
    <property type="component" value="Unassembled WGS sequence"/>
</dbReference>
<reference evidence="2" key="2">
    <citation type="journal article" date="2021" name="Microbiome">
        <title>Successional dynamics and alternative stable states in a saline activated sludge microbial community over 9 years.</title>
        <authorList>
            <person name="Wang Y."/>
            <person name="Ye J."/>
            <person name="Ju F."/>
            <person name="Liu L."/>
            <person name="Boyd J.A."/>
            <person name="Deng Y."/>
            <person name="Parks D.H."/>
            <person name="Jiang X."/>
            <person name="Yin X."/>
            <person name="Woodcroft B.J."/>
            <person name="Tyson G.W."/>
            <person name="Hugenholtz P."/>
            <person name="Polz M.F."/>
            <person name="Zhang T."/>
        </authorList>
    </citation>
    <scope>NUCLEOTIDE SEQUENCE</scope>
    <source>
        <strain evidence="2">HKST-UBA01</strain>
    </source>
</reference>
<evidence type="ECO:0000313" key="3">
    <source>
        <dbReference type="Proteomes" id="UP000697710"/>
    </source>
</evidence>
<accession>A0A956RNU6</accession>
<name>A0A956RNU6_UNCEI</name>
<gene>
    <name evidence="2" type="ORF">KC729_05350</name>
</gene>
<feature type="compositionally biased region" description="Basic and acidic residues" evidence="1">
    <location>
        <begin position="11"/>
        <end position="21"/>
    </location>
</feature>
<comment type="caution">
    <text evidence="2">The sequence shown here is derived from an EMBL/GenBank/DDBJ whole genome shotgun (WGS) entry which is preliminary data.</text>
</comment>
<dbReference type="InterPro" id="IPR032710">
    <property type="entry name" value="NTF2-like_dom_sf"/>
</dbReference>
<proteinExistence type="predicted"/>
<feature type="region of interest" description="Disordered" evidence="1">
    <location>
        <begin position="1"/>
        <end position="21"/>
    </location>
</feature>
<reference evidence="2" key="1">
    <citation type="submission" date="2020-04" db="EMBL/GenBank/DDBJ databases">
        <authorList>
            <person name="Zhang T."/>
        </authorList>
    </citation>
    <scope>NUCLEOTIDE SEQUENCE</scope>
    <source>
        <strain evidence="2">HKST-UBA01</strain>
    </source>
</reference>
<evidence type="ECO:0000313" key="2">
    <source>
        <dbReference type="EMBL" id="MCA9727090.1"/>
    </source>
</evidence>
<organism evidence="2 3">
    <name type="scientific">Eiseniibacteriota bacterium</name>
    <dbReference type="NCBI Taxonomy" id="2212470"/>
    <lineage>
        <taxon>Bacteria</taxon>
        <taxon>Candidatus Eiseniibacteriota</taxon>
    </lineage>
</organism>
<protein>
    <submittedName>
        <fullName evidence="2">Nuclear transport factor 2 family protein</fullName>
    </submittedName>
</protein>
<dbReference type="Gene3D" id="3.10.450.50">
    <property type="match status" value="1"/>
</dbReference>
<dbReference type="AlphaFoldDB" id="A0A956RNU6"/>
<dbReference type="EMBL" id="JAGQHR010000108">
    <property type="protein sequence ID" value="MCA9727090.1"/>
    <property type="molecule type" value="Genomic_DNA"/>
</dbReference>
<sequence length="180" mass="20344">RAQTFSNQIDAGRRASRARDRIPQMLAEGHLEDAEIELKSLRMVRPDDPGIPGWSAQLEQLQAQQRSGSDSDAIQALLREYHDAFSDLDLDRFAELFVDPGSTRNEYGRAFRDLASQNIATVGEPAIEIDGGRATVRMRDHRRQVLKVGQTFESDFDVILALQKAGDRWKIRSAETKLHQ</sequence>
<evidence type="ECO:0000256" key="1">
    <source>
        <dbReference type="SAM" id="MobiDB-lite"/>
    </source>
</evidence>